<gene>
    <name evidence="2" type="ORF">D0U04_14010</name>
</gene>
<comment type="caution">
    <text evidence="2">The sequence shown here is derived from an EMBL/GenBank/DDBJ whole genome shotgun (WGS) entry which is preliminary data.</text>
</comment>
<dbReference type="InterPro" id="IPR038717">
    <property type="entry name" value="Tc1-like_DDE_dom"/>
</dbReference>
<dbReference type="InterPro" id="IPR036397">
    <property type="entry name" value="RNaseH_sf"/>
</dbReference>
<dbReference type="Pfam" id="PF13358">
    <property type="entry name" value="DDE_3"/>
    <property type="match status" value="1"/>
</dbReference>
<evidence type="ECO:0000313" key="2">
    <source>
        <dbReference type="EMBL" id="RFT66327.1"/>
    </source>
</evidence>
<accession>A0ABX9KUF0</accession>
<evidence type="ECO:0000259" key="1">
    <source>
        <dbReference type="Pfam" id="PF13358"/>
    </source>
</evidence>
<evidence type="ECO:0000313" key="3">
    <source>
        <dbReference type="Proteomes" id="UP000264294"/>
    </source>
</evidence>
<feature type="domain" description="Tc1-like transposase DDE" evidence="1">
    <location>
        <begin position="42"/>
        <end position="68"/>
    </location>
</feature>
<protein>
    <recommendedName>
        <fullName evidence="1">Tc1-like transposase DDE domain-containing protein</fullName>
    </recommendedName>
</protein>
<keyword evidence="3" id="KW-1185">Reference proteome</keyword>
<sequence>MSSTVTGRPGIVSFVVIEPVIAAHIPTFPIDLNTSQTLSLFHLLNKHQHRLELMFLPPYSPDLNLIEGL</sequence>
<name>A0ABX9KUF0_9BACI</name>
<proteinExistence type="predicted"/>
<dbReference type="Proteomes" id="UP000264294">
    <property type="component" value="Unassembled WGS sequence"/>
</dbReference>
<dbReference type="EMBL" id="QVOD01000015">
    <property type="protein sequence ID" value="RFT66327.1"/>
    <property type="molecule type" value="Genomic_DNA"/>
</dbReference>
<organism evidence="2 3">
    <name type="scientific">Bacillus clarus</name>
    <dbReference type="NCBI Taxonomy" id="2338372"/>
    <lineage>
        <taxon>Bacteria</taxon>
        <taxon>Bacillati</taxon>
        <taxon>Bacillota</taxon>
        <taxon>Bacilli</taxon>
        <taxon>Bacillales</taxon>
        <taxon>Bacillaceae</taxon>
        <taxon>Bacillus</taxon>
        <taxon>Bacillus cereus group</taxon>
    </lineage>
</organism>
<reference evidence="2 3" key="1">
    <citation type="submission" date="2018-08" db="EMBL/GenBank/DDBJ databases">
        <title>Bacillus clarus sp. nov. strain PS00077A.</title>
        <authorList>
            <person name="Mendez Acevedo M."/>
            <person name="Carroll L."/>
            <person name="Mukherjee M."/>
            <person name="Wiedmann M."/>
            <person name="Kovac J."/>
        </authorList>
    </citation>
    <scope>NUCLEOTIDE SEQUENCE [LARGE SCALE GENOMIC DNA]</scope>
    <source>
        <strain evidence="2 3">PS00077A</strain>
    </source>
</reference>
<dbReference type="Gene3D" id="3.30.420.10">
    <property type="entry name" value="Ribonuclease H-like superfamily/Ribonuclease H"/>
    <property type="match status" value="1"/>
</dbReference>